<dbReference type="EMBL" id="DMZY01000095">
    <property type="protein sequence ID" value="HAV92174.1"/>
    <property type="molecule type" value="Genomic_DNA"/>
</dbReference>
<organism evidence="1 2">
    <name type="scientific">candidate division WOR-3 bacterium</name>
    <dbReference type="NCBI Taxonomy" id="2052148"/>
    <lineage>
        <taxon>Bacteria</taxon>
        <taxon>Bacteria division WOR-3</taxon>
    </lineage>
</organism>
<dbReference type="Proteomes" id="UP000264062">
    <property type="component" value="Unassembled WGS sequence"/>
</dbReference>
<evidence type="ECO:0000313" key="2">
    <source>
        <dbReference type="Proteomes" id="UP000264062"/>
    </source>
</evidence>
<accession>A0A350H9F8</accession>
<evidence type="ECO:0000313" key="1">
    <source>
        <dbReference type="EMBL" id="HAV92174.1"/>
    </source>
</evidence>
<dbReference type="AlphaFoldDB" id="A0A350H9F8"/>
<proteinExistence type="predicted"/>
<sequence length="178" mass="21571">MKTSEMIESKEMKLYLLNLCMWYAGEFINRRFNNGKLEDFGKRESEIYDRVRGKKAQKMKRTYNSVFDYYFQMMKERMDVYGDLLKKKRKMYDIMIEALEAIENVKVNKGKDERLMKVYEKFDEYDSKNGDQMLGVIRCMESARMFYELKYFLHGRIKRETKPAKEIRGVVQTEKGKR</sequence>
<protein>
    <submittedName>
        <fullName evidence="1">Uncharacterized protein</fullName>
    </submittedName>
</protein>
<reference evidence="1 2" key="1">
    <citation type="journal article" date="2018" name="Nat. Biotechnol.">
        <title>A standardized bacterial taxonomy based on genome phylogeny substantially revises the tree of life.</title>
        <authorList>
            <person name="Parks D.H."/>
            <person name="Chuvochina M."/>
            <person name="Waite D.W."/>
            <person name="Rinke C."/>
            <person name="Skarshewski A."/>
            <person name="Chaumeil P.A."/>
            <person name="Hugenholtz P."/>
        </authorList>
    </citation>
    <scope>NUCLEOTIDE SEQUENCE [LARGE SCALE GENOMIC DNA]</scope>
    <source>
        <strain evidence="1">UBA9956</strain>
    </source>
</reference>
<comment type="caution">
    <text evidence="1">The sequence shown here is derived from an EMBL/GenBank/DDBJ whole genome shotgun (WGS) entry which is preliminary data.</text>
</comment>
<name>A0A350H9F8_UNCW3</name>
<gene>
    <name evidence="1" type="ORF">DCW38_03220</name>
</gene>